<proteinExistence type="predicted"/>
<dbReference type="AlphaFoldDB" id="A0A4U1YH73"/>
<gene>
    <name evidence="1" type="ORF">FCV50_14795</name>
</gene>
<organism evidence="1 2">
    <name type="scientific">Vibrio kanaloae</name>
    <dbReference type="NCBI Taxonomy" id="170673"/>
    <lineage>
        <taxon>Bacteria</taxon>
        <taxon>Pseudomonadati</taxon>
        <taxon>Pseudomonadota</taxon>
        <taxon>Gammaproteobacteria</taxon>
        <taxon>Vibrionales</taxon>
        <taxon>Vibrionaceae</taxon>
        <taxon>Vibrio</taxon>
    </lineage>
</organism>
<evidence type="ECO:0000313" key="2">
    <source>
        <dbReference type="Proteomes" id="UP000307574"/>
    </source>
</evidence>
<comment type="caution">
    <text evidence="1">The sequence shown here is derived from an EMBL/GenBank/DDBJ whole genome shotgun (WGS) entry which is preliminary data.</text>
</comment>
<accession>A0A4U1YH73</accession>
<dbReference type="Proteomes" id="UP000307574">
    <property type="component" value="Unassembled WGS sequence"/>
</dbReference>
<evidence type="ECO:0000313" key="1">
    <source>
        <dbReference type="EMBL" id="TKF30020.1"/>
    </source>
</evidence>
<name>A0A4U1YH73_9VIBR</name>
<reference evidence="1 2" key="1">
    <citation type="submission" date="2019-04" db="EMBL/GenBank/DDBJ databases">
        <title>A reverse ecology approach based on a biological definition of microbial populations.</title>
        <authorList>
            <person name="Arevalo P."/>
            <person name="Vaninsberghe D."/>
            <person name="Elsherbini J."/>
            <person name="Gore J."/>
            <person name="Polz M."/>
        </authorList>
    </citation>
    <scope>NUCLEOTIDE SEQUENCE [LARGE SCALE GENOMIC DNA]</scope>
    <source>
        <strain evidence="1 2">10N.261.46.F4</strain>
    </source>
</reference>
<sequence>MENWQNVERVYDGDGSSPKYPDSTIIACHYLRLVFKQPLIVS</sequence>
<protein>
    <submittedName>
        <fullName evidence="1">Uncharacterized protein</fullName>
    </submittedName>
</protein>
<dbReference type="EMBL" id="SYUV01000051">
    <property type="protein sequence ID" value="TKF30020.1"/>
    <property type="molecule type" value="Genomic_DNA"/>
</dbReference>